<keyword evidence="1" id="KW-0732">Signal</keyword>
<evidence type="ECO:0000313" key="3">
    <source>
        <dbReference type="Proteomes" id="UP000422764"/>
    </source>
</evidence>
<accession>A0A6I6EQ94</accession>
<feature type="chain" id="PRO_5026288044" evidence="1">
    <location>
        <begin position="29"/>
        <end position="585"/>
    </location>
</feature>
<keyword evidence="3" id="KW-1185">Reference proteome</keyword>
<feature type="signal peptide" evidence="1">
    <location>
        <begin position="1"/>
        <end position="28"/>
    </location>
</feature>
<dbReference type="AlphaFoldDB" id="A0A6I6EQ94"/>
<dbReference type="Proteomes" id="UP000422764">
    <property type="component" value="Chromosome"/>
</dbReference>
<protein>
    <submittedName>
        <fullName evidence="2">Uncharacterized protein</fullName>
    </submittedName>
</protein>
<gene>
    <name evidence="2" type="ORF">GOM49_12645</name>
</gene>
<name>A0A6I6EQ94_9CLOT</name>
<proteinExistence type="predicted"/>
<evidence type="ECO:0000313" key="2">
    <source>
        <dbReference type="EMBL" id="QGU95829.1"/>
    </source>
</evidence>
<reference evidence="2 3" key="1">
    <citation type="submission" date="2019-12" db="EMBL/GenBank/DDBJ databases">
        <title>Genome sequenceing of Clostridium bovifaecis.</title>
        <authorList>
            <person name="Yao Y."/>
        </authorList>
    </citation>
    <scope>NUCLEOTIDE SEQUENCE [LARGE SCALE GENOMIC DNA]</scope>
    <source>
        <strain evidence="2 3">BXX</strain>
    </source>
</reference>
<organism evidence="2 3">
    <name type="scientific">Clostridium bovifaecis</name>
    <dbReference type="NCBI Taxonomy" id="2184719"/>
    <lineage>
        <taxon>Bacteria</taxon>
        <taxon>Bacillati</taxon>
        <taxon>Bacillota</taxon>
        <taxon>Clostridia</taxon>
        <taxon>Eubacteriales</taxon>
        <taxon>Clostridiaceae</taxon>
        <taxon>Clostridium</taxon>
    </lineage>
</organism>
<sequence>MFYEKKKIAAVLALSMTITTVCSTMAFAAETIISNKLEATFKVIAPAANTVVKDNPDSVGLVGSNINNGSWKANGNVLEFYIDPSEISDNPIKISDIESISYKTNKKGNQGDVDFFLSIYTNGTKHGWYEERLNAEPMYSNGLNAPANQWNTWSTEDGNNQLVFFDGNYGPMGYYNSPTLSQIQEGEVTWENSTIDYREQKVQKFKIGTGSAWAKNFTDAYLDDITITLKNGISVTFDLQPSNTEKAAITAVNSVTDIGTLKGVLADSSYSAAIGISSEVMGKFNEMPDRQGRQQAVAEFIVGAKPQGGYTDARQVKEAFEYSVGQEYNKFLFINAVDGAQDGGQMKTALQTYAPILNSDRQDLINKMKAAGYTDAMLEPLAESDYTTSLKEVSDLIAANDSNLVYVAQELLAARNATTNHAFFGVEPATAALRDILDGLGLPVTIEWNWSKDEEIVLTTGEEKDTLVTVKIANGVTMEKVRYRIDVTKQNTEGNYVAAAKEDFEVTNVNDSGSTEGINDTFVIDTTANVLKGYWGPTEGFTLSTSLYGSPVDFDKNTDGIQAKMTFKVNTAGTYKVNIYAVQVD</sequence>
<evidence type="ECO:0000256" key="1">
    <source>
        <dbReference type="SAM" id="SignalP"/>
    </source>
</evidence>
<dbReference type="EMBL" id="CP046522">
    <property type="protein sequence ID" value="QGU95829.1"/>
    <property type="molecule type" value="Genomic_DNA"/>
</dbReference>